<evidence type="ECO:0000313" key="2">
    <source>
        <dbReference type="EMBL" id="OZG57683.1"/>
    </source>
</evidence>
<comment type="caution">
    <text evidence="2">The sequence shown here is derived from an EMBL/GenBank/DDBJ whole genome shotgun (WGS) entry which is preliminary data.</text>
</comment>
<dbReference type="SUPFAM" id="SSF53067">
    <property type="entry name" value="Actin-like ATPase domain"/>
    <property type="match status" value="1"/>
</dbReference>
<reference evidence="2 3" key="1">
    <citation type="journal article" date="2017" name="BMC Genomics">
        <title>Comparative genomic and phylogenomic analyses of the Bifidobacteriaceae family.</title>
        <authorList>
            <person name="Lugli G.A."/>
            <person name="Milani C."/>
            <person name="Turroni F."/>
            <person name="Duranti S."/>
            <person name="Mancabelli L."/>
            <person name="Mangifesta M."/>
            <person name="Ferrario C."/>
            <person name="Modesto M."/>
            <person name="Mattarelli P."/>
            <person name="Jiri K."/>
            <person name="van Sinderen D."/>
            <person name="Ventura M."/>
        </authorList>
    </citation>
    <scope>NUCLEOTIDE SEQUENCE [LARGE SCALE GENOMIC DNA]</scope>
    <source>
        <strain evidence="2 3">DSM 100201</strain>
    </source>
</reference>
<organism evidence="2 3">
    <name type="scientific">Bifidobacterium tissieri</name>
    <dbReference type="NCBI Taxonomy" id="1630162"/>
    <lineage>
        <taxon>Bacteria</taxon>
        <taxon>Bacillati</taxon>
        <taxon>Actinomycetota</taxon>
        <taxon>Actinomycetes</taxon>
        <taxon>Bifidobacteriales</taxon>
        <taxon>Bifidobacteriaceae</taxon>
        <taxon>Bifidobacterium</taxon>
    </lineage>
</organism>
<dbReference type="EMBL" id="MWWV01000007">
    <property type="protein sequence ID" value="OZG57683.1"/>
    <property type="molecule type" value="Genomic_DNA"/>
</dbReference>
<dbReference type="InterPro" id="IPR000600">
    <property type="entry name" value="ROK"/>
</dbReference>
<dbReference type="Pfam" id="PF00480">
    <property type="entry name" value="ROK"/>
    <property type="match status" value="1"/>
</dbReference>
<dbReference type="PANTHER" id="PTHR18964:SF149">
    <property type="entry name" value="BIFUNCTIONAL UDP-N-ACETYLGLUCOSAMINE 2-EPIMERASE_N-ACETYLMANNOSAMINE KINASE"/>
    <property type="match status" value="1"/>
</dbReference>
<gene>
    <name evidence="2" type="ORF">BTIS_1336</name>
</gene>
<name>A0A261FFE0_9BIFI</name>
<evidence type="ECO:0000256" key="1">
    <source>
        <dbReference type="ARBA" id="ARBA00006479"/>
    </source>
</evidence>
<proteinExistence type="inferred from homology"/>
<dbReference type="Gene3D" id="3.30.420.40">
    <property type="match status" value="2"/>
</dbReference>
<dbReference type="AlphaFoldDB" id="A0A261FFE0"/>
<sequence length="351" mass="36410">MTQTNIVVSPATDAFAQTARLRIGVDVGGTKIEGVLVDADEHALRGGVGVRVLDSVRVPARRGERQVVEDVSTVVNAMMHSEAALHVSDDNDSGMSRFVGVGIGTPGRVDSAAGVVENIANLDVSRLDISNEIGAACGLSVRVENDVNAAALGAYALIGGGNHVGHDVNISDDTDDTVAFLNLGTGLAAGILRNGRLDHGSSGVVGEIGHIPVERHRWQCPCGQCGCLETAAGGGAIIRQWPQANPPMPDVLAKASDPSSPDYELAMDVKRTVIGAIADAIDILAVTVDPRVIMIGGGTARTGEPLMAAIQEELCRREKNSRFIESLHLCDRLFLVPGTEPVGAIGAALSA</sequence>
<keyword evidence="3" id="KW-1185">Reference proteome</keyword>
<evidence type="ECO:0000313" key="3">
    <source>
        <dbReference type="Proteomes" id="UP000216444"/>
    </source>
</evidence>
<protein>
    <submittedName>
        <fullName evidence="2">NagC family transcriptional regulator</fullName>
    </submittedName>
</protein>
<dbReference type="Proteomes" id="UP000216444">
    <property type="component" value="Unassembled WGS sequence"/>
</dbReference>
<accession>A0A261FFE0</accession>
<dbReference type="RefSeq" id="WP_094663910.1">
    <property type="nucleotide sequence ID" value="NZ_MWWV01000007.1"/>
</dbReference>
<dbReference type="PANTHER" id="PTHR18964">
    <property type="entry name" value="ROK (REPRESSOR, ORF, KINASE) FAMILY"/>
    <property type="match status" value="1"/>
</dbReference>
<dbReference type="InterPro" id="IPR043129">
    <property type="entry name" value="ATPase_NBD"/>
</dbReference>
<comment type="similarity">
    <text evidence="1">Belongs to the ROK (NagC/XylR) family.</text>
</comment>